<feature type="compositionally biased region" description="Basic and acidic residues" evidence="1">
    <location>
        <begin position="918"/>
        <end position="931"/>
    </location>
</feature>
<feature type="compositionally biased region" description="Low complexity" evidence="1">
    <location>
        <begin position="829"/>
        <end position="850"/>
    </location>
</feature>
<name>A0AA39GB76_SARSR</name>
<feature type="region of interest" description="Disordered" evidence="1">
    <location>
        <begin position="650"/>
        <end position="711"/>
    </location>
</feature>
<dbReference type="PANTHER" id="PTHR28093:SF1">
    <property type="entry name" value="MORPHOGENESIS-RELATED PROTEIN MSB1"/>
    <property type="match status" value="1"/>
</dbReference>
<dbReference type="Proteomes" id="UP001175261">
    <property type="component" value="Unassembled WGS sequence"/>
</dbReference>
<dbReference type="AlphaFoldDB" id="A0AA39GB76"/>
<dbReference type="Pfam" id="PF08101">
    <property type="entry name" value="Msb1-Mug8_dom"/>
    <property type="match status" value="1"/>
</dbReference>
<feature type="compositionally biased region" description="Basic and acidic residues" evidence="1">
    <location>
        <begin position="970"/>
        <end position="984"/>
    </location>
</feature>
<protein>
    <recommendedName>
        <fullName evidence="2">Meiotically up-regulated protein Msb1/Mug8 domain-containing protein</fullName>
    </recommendedName>
</protein>
<feature type="region of interest" description="Disordered" evidence="1">
    <location>
        <begin position="539"/>
        <end position="570"/>
    </location>
</feature>
<dbReference type="CDD" id="cd04401">
    <property type="entry name" value="RhoGAP_fMSB1"/>
    <property type="match status" value="1"/>
</dbReference>
<evidence type="ECO:0000313" key="4">
    <source>
        <dbReference type="Proteomes" id="UP001175261"/>
    </source>
</evidence>
<feature type="compositionally biased region" description="Basic and acidic residues" evidence="1">
    <location>
        <begin position="28"/>
        <end position="37"/>
    </location>
</feature>
<feature type="region of interest" description="Disordered" evidence="1">
    <location>
        <begin position="730"/>
        <end position="1071"/>
    </location>
</feature>
<evidence type="ECO:0000259" key="2">
    <source>
        <dbReference type="Pfam" id="PF08101"/>
    </source>
</evidence>
<keyword evidence="4" id="KW-1185">Reference proteome</keyword>
<feature type="compositionally biased region" description="Polar residues" evidence="1">
    <location>
        <begin position="902"/>
        <end position="917"/>
    </location>
</feature>
<feature type="compositionally biased region" description="Basic and acidic residues" evidence="1">
    <location>
        <begin position="1001"/>
        <end position="1015"/>
    </location>
</feature>
<dbReference type="PANTHER" id="PTHR28093">
    <property type="entry name" value="MORPHOGENESIS-RELATED PROTEIN MSB1"/>
    <property type="match status" value="1"/>
</dbReference>
<reference evidence="3" key="1">
    <citation type="submission" date="2022-10" db="EMBL/GenBank/DDBJ databases">
        <title>Determination and structural analysis of whole genome sequence of Sarocladium strictum F4-1.</title>
        <authorList>
            <person name="Hu L."/>
            <person name="Jiang Y."/>
        </authorList>
    </citation>
    <scope>NUCLEOTIDE SEQUENCE</scope>
    <source>
        <strain evidence="3">F4-1</strain>
    </source>
</reference>
<feature type="compositionally biased region" description="Low complexity" evidence="1">
    <location>
        <begin position="1055"/>
        <end position="1071"/>
    </location>
</feature>
<sequence>MPGLFSRLKGRDGKSKKKNAANSGNDGLPKKPQWDDAYTRKTVEPEEIHELIRCCTEELKARALDLPFLLLPFRPTSDPSAVRTFIRHFFDQSHQLRGEALVQEIRMTEPMVIAGVTKWCWSRLSGGVVGWDAYELFKVGEIDSNMARDSFKTFIPISVENGARQRIIFDFFDLLAAIAAHGKRNGLGGRKLSRMAAWWAFEQKDTTKGFEGGYGSWLSAADATSHLFFAYLRSLSPEQALTGISMLPMSLQKLVQETEYPPVRPDLMMTRTNKVVMVVDAVSPTPFALLRRANHFQYRESDQALQEYASYDDPVQALTDECCRVLKAVSAANQSHVSSSKHSTGLRDASWSRFEDIGFTSSLDEDEDDEESVIAKKRPQGLMTTSQSTPHLGRPTTPSWADFLSSGFMDDGQPRSNLLLPPDKVLPPIDMQARQRSSQSHRPRLESDTHLEPGELASITVFDLDDSFWWVWMSSLAPEETPERKSAFGRCAVIETKIRSGRWLVMEEMVAGAAPEPAEGAYIAEKKGFFSWTRRSKTLNRRKSTSKQALDRGDKNGNGYGVSKTSIGPDTHAKIQAKAAQLRAAEDRERLVQQTTRRGRPNTEIMNEKTNSILTLQPNIVGEASTAMKWAKKYDKGTIKDAYMANTNAGRGMAVSPAPTDRTNGFDDANGTHETDNASNGFEQPPVVPSKDAVTPVTQQPTPVQSTPEPMTAQEMTYDKAAEAGVHPVHREEPRAEEPISPAPPPKEAEHVPDRAQMVSPEPTPLEPTYTNTSHDGKKKKLYKDPKEKTGGFRKLFGRKNRASKLPENAAADVNGMLKQNEAAQIVHTQQQPQTPSATPSAPPSIISTTYDESEPPVSAHRTPTAQSEASLPTPKAQQSEQFPEPTHEVERTYAAEPAQPSPHTRQESAGHNLTQVDSRDEAEAKREFSRFDQGPLDDQPAFVPDDQADEEDDATPPPIARHPRSSEVLNKKFTSDPPEDRLSHSAGPGVQDRWAQIRKNAAERAAVRQSEEQSHGAQSKTTDGDDDTSGEETIESRVARIKARVAELTGNMEGSSGPQQAQPQQGVVRR</sequence>
<feature type="domain" description="Meiotically up-regulated protein Msb1/Mug8" evidence="2">
    <location>
        <begin position="43"/>
        <end position="509"/>
    </location>
</feature>
<proteinExistence type="predicted"/>
<dbReference type="EMBL" id="JAPDFR010000008">
    <property type="protein sequence ID" value="KAK0384112.1"/>
    <property type="molecule type" value="Genomic_DNA"/>
</dbReference>
<feature type="compositionally biased region" description="Acidic residues" evidence="1">
    <location>
        <begin position="1025"/>
        <end position="1034"/>
    </location>
</feature>
<feature type="region of interest" description="Disordered" evidence="1">
    <location>
        <begin position="1"/>
        <end position="37"/>
    </location>
</feature>
<evidence type="ECO:0000256" key="1">
    <source>
        <dbReference type="SAM" id="MobiDB-lite"/>
    </source>
</evidence>
<gene>
    <name evidence="3" type="ORF">NLU13_8201</name>
</gene>
<evidence type="ECO:0000313" key="3">
    <source>
        <dbReference type="EMBL" id="KAK0384112.1"/>
    </source>
</evidence>
<feature type="compositionally biased region" description="Polar residues" evidence="1">
    <location>
        <begin position="862"/>
        <end position="882"/>
    </location>
</feature>
<organism evidence="3 4">
    <name type="scientific">Sarocladium strictum</name>
    <name type="common">Black bundle disease fungus</name>
    <name type="synonym">Acremonium strictum</name>
    <dbReference type="NCBI Taxonomy" id="5046"/>
    <lineage>
        <taxon>Eukaryota</taxon>
        <taxon>Fungi</taxon>
        <taxon>Dikarya</taxon>
        <taxon>Ascomycota</taxon>
        <taxon>Pezizomycotina</taxon>
        <taxon>Sordariomycetes</taxon>
        <taxon>Hypocreomycetidae</taxon>
        <taxon>Hypocreales</taxon>
        <taxon>Sarocladiaceae</taxon>
        <taxon>Sarocladium</taxon>
    </lineage>
</organism>
<dbReference type="InterPro" id="IPR012965">
    <property type="entry name" value="Msb1/Mug8_dom"/>
</dbReference>
<feature type="compositionally biased region" description="Low complexity" evidence="1">
    <location>
        <begin position="694"/>
        <end position="705"/>
    </location>
</feature>
<comment type="caution">
    <text evidence="3">The sequence shown here is derived from an EMBL/GenBank/DDBJ whole genome shotgun (WGS) entry which is preliminary data.</text>
</comment>
<dbReference type="InterPro" id="IPR037508">
    <property type="entry name" value="Msb1/Mug8"/>
</dbReference>
<accession>A0AA39GB76</accession>